<dbReference type="RefSeq" id="XP_009229122.1">
    <property type="nucleotide sequence ID" value="XM_009230858.1"/>
</dbReference>
<reference evidence="5" key="1">
    <citation type="submission" date="2010-07" db="EMBL/GenBank/DDBJ databases">
        <title>The genome sequence of Gaeumannomyces graminis var. tritici strain R3-111a-1.</title>
        <authorList>
            <consortium name="The Broad Institute Genome Sequencing Platform"/>
            <person name="Ma L.-J."/>
            <person name="Dead R."/>
            <person name="Young S."/>
            <person name="Zeng Q."/>
            <person name="Koehrsen M."/>
            <person name="Alvarado L."/>
            <person name="Berlin A."/>
            <person name="Chapman S.B."/>
            <person name="Chen Z."/>
            <person name="Freedman E."/>
            <person name="Gellesch M."/>
            <person name="Goldberg J."/>
            <person name="Griggs A."/>
            <person name="Gujja S."/>
            <person name="Heilman E.R."/>
            <person name="Heiman D."/>
            <person name="Hepburn T."/>
            <person name="Howarth C."/>
            <person name="Jen D."/>
            <person name="Larson L."/>
            <person name="Mehta T."/>
            <person name="Neiman D."/>
            <person name="Pearson M."/>
            <person name="Roberts A."/>
            <person name="Saif S."/>
            <person name="Shea T."/>
            <person name="Shenoy N."/>
            <person name="Sisk P."/>
            <person name="Stolte C."/>
            <person name="Sykes S."/>
            <person name="Walk T."/>
            <person name="White J."/>
            <person name="Yandava C."/>
            <person name="Haas B."/>
            <person name="Nusbaum C."/>
            <person name="Birren B."/>
        </authorList>
    </citation>
    <scope>NUCLEOTIDE SEQUENCE [LARGE SCALE GENOMIC DNA]</scope>
    <source>
        <strain evidence="5">R3-111a-1</strain>
    </source>
</reference>
<dbReference type="AlphaFoldDB" id="J3PHH6"/>
<dbReference type="PANTHER" id="PTHR39611">
    <property type="entry name" value="HYDROXYPROLINE-RICH GLYCOPROTEIN DZ-HRGP-RELATED"/>
    <property type="match status" value="1"/>
</dbReference>
<dbReference type="eggNOG" id="ENOG502S6DG">
    <property type="taxonomic scope" value="Eukaryota"/>
</dbReference>
<reference evidence="4" key="4">
    <citation type="journal article" date="2015" name="G3 (Bethesda)">
        <title>Genome sequences of three phytopathogenic species of the Magnaporthaceae family of fungi.</title>
        <authorList>
            <person name="Okagaki L.H."/>
            <person name="Nunes C.C."/>
            <person name="Sailsbery J."/>
            <person name="Clay B."/>
            <person name="Brown D."/>
            <person name="John T."/>
            <person name="Oh Y."/>
            <person name="Young N."/>
            <person name="Fitzgerald M."/>
            <person name="Haas B.J."/>
            <person name="Zeng Q."/>
            <person name="Young S."/>
            <person name="Adiconis X."/>
            <person name="Fan L."/>
            <person name="Levin J.Z."/>
            <person name="Mitchell T.K."/>
            <person name="Okubara P.A."/>
            <person name="Farman M.L."/>
            <person name="Kohn L.M."/>
            <person name="Birren B."/>
            <person name="Ma L.-J."/>
            <person name="Dean R.A."/>
        </authorList>
    </citation>
    <scope>NUCLEOTIDE SEQUENCE</scope>
    <source>
        <strain evidence="4">R3-111a-1</strain>
    </source>
</reference>
<feature type="region of interest" description="Disordered" evidence="1">
    <location>
        <begin position="1"/>
        <end position="94"/>
    </location>
</feature>
<accession>J3PHH6</accession>
<feature type="domain" description="DUF7514" evidence="2">
    <location>
        <begin position="217"/>
        <end position="388"/>
    </location>
</feature>
<feature type="region of interest" description="Disordered" evidence="1">
    <location>
        <begin position="114"/>
        <end position="214"/>
    </location>
</feature>
<dbReference type="Proteomes" id="UP000006039">
    <property type="component" value="Unassembled WGS sequence"/>
</dbReference>
<dbReference type="EMBL" id="GL385404">
    <property type="protein sequence ID" value="EJT69337.1"/>
    <property type="molecule type" value="Genomic_DNA"/>
</dbReference>
<feature type="compositionally biased region" description="Polar residues" evidence="1">
    <location>
        <begin position="403"/>
        <end position="422"/>
    </location>
</feature>
<proteinExistence type="predicted"/>
<feature type="compositionally biased region" description="Polar residues" evidence="1">
    <location>
        <begin position="116"/>
        <end position="125"/>
    </location>
</feature>
<evidence type="ECO:0000313" key="3">
    <source>
        <dbReference type="EMBL" id="EJT69337.1"/>
    </source>
</evidence>
<evidence type="ECO:0000259" key="2">
    <source>
        <dbReference type="Pfam" id="PF24355"/>
    </source>
</evidence>
<feature type="compositionally biased region" description="Polar residues" evidence="1">
    <location>
        <begin position="514"/>
        <end position="524"/>
    </location>
</feature>
<dbReference type="HOGENOM" id="CLU_454970_0_0_1"/>
<feature type="compositionally biased region" description="Basic and acidic residues" evidence="1">
    <location>
        <begin position="645"/>
        <end position="661"/>
    </location>
</feature>
<organism evidence="3">
    <name type="scientific">Gaeumannomyces tritici (strain R3-111a-1)</name>
    <name type="common">Wheat and barley take-all root rot fungus</name>
    <name type="synonym">Gaeumannomyces graminis var. tritici</name>
    <dbReference type="NCBI Taxonomy" id="644352"/>
    <lineage>
        <taxon>Eukaryota</taxon>
        <taxon>Fungi</taxon>
        <taxon>Dikarya</taxon>
        <taxon>Ascomycota</taxon>
        <taxon>Pezizomycotina</taxon>
        <taxon>Sordariomycetes</taxon>
        <taxon>Sordariomycetidae</taxon>
        <taxon>Magnaporthales</taxon>
        <taxon>Magnaporthaceae</taxon>
        <taxon>Gaeumannomyces</taxon>
    </lineage>
</organism>
<dbReference type="STRING" id="644352.J3PHH6"/>
<feature type="compositionally biased region" description="Polar residues" evidence="1">
    <location>
        <begin position="202"/>
        <end position="211"/>
    </location>
</feature>
<feature type="compositionally biased region" description="Low complexity" evidence="1">
    <location>
        <begin position="47"/>
        <end position="63"/>
    </location>
</feature>
<feature type="compositionally biased region" description="Basic and acidic residues" evidence="1">
    <location>
        <begin position="572"/>
        <end position="587"/>
    </location>
</feature>
<gene>
    <name evidence="4" type="primary">20353414</name>
    <name evidence="3" type="ORF">GGTG_12956</name>
</gene>
<evidence type="ECO:0000256" key="1">
    <source>
        <dbReference type="SAM" id="MobiDB-lite"/>
    </source>
</evidence>
<protein>
    <recommendedName>
        <fullName evidence="2">DUF7514 domain-containing protein</fullName>
    </recommendedName>
</protein>
<dbReference type="VEuPathDB" id="FungiDB:GGTG_12956"/>
<reference evidence="4" key="5">
    <citation type="submission" date="2018-04" db="UniProtKB">
        <authorList>
            <consortium name="EnsemblFungi"/>
        </authorList>
    </citation>
    <scope>IDENTIFICATION</scope>
    <source>
        <strain evidence="4">R3-111a-1</strain>
    </source>
</reference>
<evidence type="ECO:0000313" key="5">
    <source>
        <dbReference type="Proteomes" id="UP000006039"/>
    </source>
</evidence>
<feature type="region of interest" description="Disordered" evidence="1">
    <location>
        <begin position="398"/>
        <end position="661"/>
    </location>
</feature>
<reference evidence="3" key="3">
    <citation type="submission" date="2010-09" db="EMBL/GenBank/DDBJ databases">
        <title>Annotation of Gaeumannomyces graminis var. tritici R3-111a-1.</title>
        <authorList>
            <consortium name="The Broad Institute Genome Sequencing Platform"/>
            <person name="Ma L.-J."/>
            <person name="Dead R."/>
            <person name="Young S.K."/>
            <person name="Zeng Q."/>
            <person name="Gargeya S."/>
            <person name="Fitzgerald M."/>
            <person name="Haas B."/>
            <person name="Abouelleil A."/>
            <person name="Alvarado L."/>
            <person name="Arachchi H.M."/>
            <person name="Berlin A."/>
            <person name="Brown A."/>
            <person name="Chapman S.B."/>
            <person name="Chen Z."/>
            <person name="Dunbar C."/>
            <person name="Freedman E."/>
            <person name="Gearin G."/>
            <person name="Gellesch M."/>
            <person name="Goldberg J."/>
            <person name="Griggs A."/>
            <person name="Gujja S."/>
            <person name="Heiman D."/>
            <person name="Howarth C."/>
            <person name="Larson L."/>
            <person name="Lui A."/>
            <person name="MacDonald P.J.P."/>
            <person name="Mehta T."/>
            <person name="Montmayeur A."/>
            <person name="Murphy C."/>
            <person name="Neiman D."/>
            <person name="Pearson M."/>
            <person name="Priest M."/>
            <person name="Roberts A."/>
            <person name="Saif S."/>
            <person name="Shea T."/>
            <person name="Shenoy N."/>
            <person name="Sisk P."/>
            <person name="Stolte C."/>
            <person name="Sykes S."/>
            <person name="Yandava C."/>
            <person name="Wortman J."/>
            <person name="Nusbaum C."/>
            <person name="Birren B."/>
        </authorList>
    </citation>
    <scope>NUCLEOTIDE SEQUENCE</scope>
    <source>
        <strain evidence="3">R3-111a-1</strain>
    </source>
</reference>
<feature type="compositionally biased region" description="Polar residues" evidence="1">
    <location>
        <begin position="533"/>
        <end position="549"/>
    </location>
</feature>
<sequence>MEDQIMLQPAASPGASWAEDVTPPLRPRKIPMSPQHEVPSPPDSDADGASTDAESDSASEAGGPATGKASLPTVQGTAVSQKGDPMAAGVPSDGMMVVSESKLREIMRQEVENILKTIQSHQGTASVPEPQPPLPSVCEGRPSQNGPPRPLAPFQASVADAPETATPSPDMPASPAARHASVSSTTRSGSFSGAAAPPRSPTIPSGTQPSVSDEKWGRLFDQSGQPTARAEEVFKSIADHIITEVAPRKSIVITPEKLAEFYSRHGLLNERFPFASMFSPHALEFSFFERVSDLYEDLGCQYYLVPKDDKSRPTMPALTPTGFSQWLIANIKAYPDEEAQRLARIVLQVPLSVANAADGKLERMPRMISRGLLPEQSDIKARKIFDEALKDFIEDSEVFPMSPSGSRPSGLNLNIPGSSSSRLPAVPLPPHRDPNRYKPRGQHYPDRGVPSSNRREPRGSGYIESADWSTDGNARSRHGSIPLSPTSERDRAPLQPPPVGRRARSPQTRRHSHTAVNVMQSHPPTITGGAEYSQPSTSGERLSPRTTHASGGGGGPMASSPNTLSPQQLSTIRDKSPRHSRDKDYHNLQRSSYFPSRTSRTSLDGAVLVPGQVPRSSGSYREYDREGAEEANPPRRRRRGTAASEDVKAHGRDEAPRHKGK</sequence>
<evidence type="ECO:0000313" key="4">
    <source>
        <dbReference type="EnsemblFungi" id="EJT69337"/>
    </source>
</evidence>
<name>J3PHH6_GAET3</name>
<feature type="compositionally biased region" description="Polar residues" evidence="1">
    <location>
        <begin position="559"/>
        <end position="571"/>
    </location>
</feature>
<dbReference type="InterPro" id="IPR055936">
    <property type="entry name" value="DUF7514"/>
</dbReference>
<dbReference type="OrthoDB" id="5413703at2759"/>
<feature type="compositionally biased region" description="Basic residues" evidence="1">
    <location>
        <begin position="501"/>
        <end position="513"/>
    </location>
</feature>
<keyword evidence="5" id="KW-1185">Reference proteome</keyword>
<feature type="compositionally biased region" description="Low complexity" evidence="1">
    <location>
        <begin position="180"/>
        <end position="196"/>
    </location>
</feature>
<dbReference type="PANTHER" id="PTHR39611:SF2">
    <property type="entry name" value="HYDROXYPROLINE-RICH GLYCOPROTEIN DZ-HRGP"/>
    <property type="match status" value="1"/>
</dbReference>
<dbReference type="GeneID" id="20353414"/>
<dbReference type="EnsemblFungi" id="EJT69337">
    <property type="protein sequence ID" value="EJT69337"/>
    <property type="gene ID" value="GGTG_12956"/>
</dbReference>
<dbReference type="Pfam" id="PF24355">
    <property type="entry name" value="DUF7514"/>
    <property type="match status" value="1"/>
</dbReference>
<feature type="compositionally biased region" description="Polar residues" evidence="1">
    <location>
        <begin position="588"/>
        <end position="602"/>
    </location>
</feature>
<reference evidence="3" key="2">
    <citation type="submission" date="2010-07" db="EMBL/GenBank/DDBJ databases">
        <authorList>
            <consortium name="The Broad Institute Genome Sequencing Platform"/>
            <consortium name="Broad Institute Genome Sequencing Center for Infectious Disease"/>
            <person name="Ma L.-J."/>
            <person name="Dead R."/>
            <person name="Young S."/>
            <person name="Zeng Q."/>
            <person name="Koehrsen M."/>
            <person name="Alvarado L."/>
            <person name="Berlin A."/>
            <person name="Chapman S.B."/>
            <person name="Chen Z."/>
            <person name="Freedman E."/>
            <person name="Gellesch M."/>
            <person name="Goldberg J."/>
            <person name="Griggs A."/>
            <person name="Gujja S."/>
            <person name="Heilman E.R."/>
            <person name="Heiman D."/>
            <person name="Hepburn T."/>
            <person name="Howarth C."/>
            <person name="Jen D."/>
            <person name="Larson L."/>
            <person name="Mehta T."/>
            <person name="Neiman D."/>
            <person name="Pearson M."/>
            <person name="Roberts A."/>
            <person name="Saif S."/>
            <person name="Shea T."/>
            <person name="Shenoy N."/>
            <person name="Sisk P."/>
            <person name="Stolte C."/>
            <person name="Sykes S."/>
            <person name="Walk T."/>
            <person name="White J."/>
            <person name="Yandava C."/>
            <person name="Haas B."/>
            <person name="Nusbaum C."/>
            <person name="Birren B."/>
        </authorList>
    </citation>
    <scope>NUCLEOTIDE SEQUENCE</scope>
    <source>
        <strain evidence="3">R3-111a-1</strain>
    </source>
</reference>